<evidence type="ECO:0000313" key="8">
    <source>
        <dbReference type="EMBL" id="ATZ18482.1"/>
    </source>
</evidence>
<comment type="subunit">
    <text evidence="7">Part of the 50S ribosomal subunit.</text>
</comment>
<dbReference type="NCBIfam" id="NF000612">
    <property type="entry name" value="PRK00019.1"/>
    <property type="match status" value="1"/>
</dbReference>
<keyword evidence="2 7" id="KW-0699">rRNA-binding</keyword>
<sequence>MPKKDIHPKYFNEAKFVCTTCGNEFACGTVKGEEVRIDVCSNCHHFYTGNQQFANNQGRVEQFKSKFARKDEIKANVEKASAEQKAANAKNKK</sequence>
<comment type="caution">
    <text evidence="7">Lacks conserved residue(s) required for the propagation of feature annotation.</text>
</comment>
<evidence type="ECO:0000256" key="3">
    <source>
        <dbReference type="ARBA" id="ARBA00022884"/>
    </source>
</evidence>
<comment type="similarity">
    <text evidence="1 7">Belongs to the bacterial ribosomal protein bL31 family. Type A subfamily.</text>
</comment>
<dbReference type="Proteomes" id="UP000232230">
    <property type="component" value="Chromosome"/>
</dbReference>
<proteinExistence type="inferred from homology"/>
<name>A0A2K8NXB3_9MOLU</name>
<keyword evidence="5 7" id="KW-0687">Ribonucleoprotein</keyword>
<dbReference type="HAMAP" id="MF_00501">
    <property type="entry name" value="Ribosomal_bL31_1"/>
    <property type="match status" value="1"/>
</dbReference>
<dbReference type="InterPro" id="IPR034704">
    <property type="entry name" value="Ribosomal_bL28/bL31-like_sf"/>
</dbReference>
<dbReference type="GO" id="GO:0019843">
    <property type="term" value="F:rRNA binding"/>
    <property type="evidence" value="ECO:0007669"/>
    <property type="project" value="UniProtKB-KW"/>
</dbReference>
<comment type="function">
    <text evidence="7">Binds the 23S rRNA.</text>
</comment>
<dbReference type="InterPro" id="IPR002150">
    <property type="entry name" value="Ribosomal_bL31"/>
</dbReference>
<keyword evidence="4 7" id="KW-0689">Ribosomal protein</keyword>
<keyword evidence="3 7" id="KW-0694">RNA-binding</keyword>
<organism evidence="8 9">
    <name type="scientific">Williamsoniiplasma somnilux</name>
    <dbReference type="NCBI Taxonomy" id="215578"/>
    <lineage>
        <taxon>Bacteria</taxon>
        <taxon>Bacillati</taxon>
        <taxon>Mycoplasmatota</taxon>
        <taxon>Mollicutes</taxon>
        <taxon>Entomoplasmatales</taxon>
        <taxon>Williamsoniiplasma</taxon>
    </lineage>
</organism>
<keyword evidence="9" id="KW-1185">Reference proteome</keyword>
<accession>A0A2K8NXB3</accession>
<evidence type="ECO:0000256" key="6">
    <source>
        <dbReference type="ARBA" id="ARBA00035687"/>
    </source>
</evidence>
<evidence type="ECO:0000256" key="2">
    <source>
        <dbReference type="ARBA" id="ARBA00022730"/>
    </source>
</evidence>
<evidence type="ECO:0000313" key="9">
    <source>
        <dbReference type="Proteomes" id="UP000232230"/>
    </source>
</evidence>
<gene>
    <name evidence="7 8" type="primary">rpmE</name>
    <name evidence="8" type="ORF">ESOMN_v1c00970</name>
</gene>
<dbReference type="Pfam" id="PF01197">
    <property type="entry name" value="Ribosomal_L31"/>
    <property type="match status" value="1"/>
</dbReference>
<dbReference type="PANTHER" id="PTHR33280:SF1">
    <property type="entry name" value="LARGE RIBOSOMAL SUBUNIT PROTEIN BL31C"/>
    <property type="match status" value="1"/>
</dbReference>
<dbReference type="InterPro" id="IPR042105">
    <property type="entry name" value="Ribosomal_bL31_sf"/>
</dbReference>
<dbReference type="KEGG" id="esx:ESOMN_v1c00970"/>
<protein>
    <recommendedName>
        <fullName evidence="6 7">Large ribosomal subunit protein bL31</fullName>
    </recommendedName>
</protein>
<dbReference type="GO" id="GO:0003735">
    <property type="term" value="F:structural constituent of ribosome"/>
    <property type="evidence" value="ECO:0007669"/>
    <property type="project" value="InterPro"/>
</dbReference>
<reference evidence="8 9" key="1">
    <citation type="submission" date="2017-11" db="EMBL/GenBank/DDBJ databases">
        <title>Genome sequence of Entomoplasma somnilux PYAN-1 (ATCC 49194).</title>
        <authorList>
            <person name="Lo W.-S."/>
            <person name="Gasparich G.E."/>
            <person name="Kuo C.-H."/>
        </authorList>
    </citation>
    <scope>NUCLEOTIDE SEQUENCE [LARGE SCALE GENOMIC DNA]</scope>
    <source>
        <strain evidence="8 9">PYAN-1</strain>
    </source>
</reference>
<dbReference type="PANTHER" id="PTHR33280">
    <property type="entry name" value="50S RIBOSOMAL PROTEIN L31, CHLOROPLASTIC"/>
    <property type="match status" value="1"/>
</dbReference>
<dbReference type="GO" id="GO:1990904">
    <property type="term" value="C:ribonucleoprotein complex"/>
    <property type="evidence" value="ECO:0007669"/>
    <property type="project" value="UniProtKB-KW"/>
</dbReference>
<evidence type="ECO:0000256" key="5">
    <source>
        <dbReference type="ARBA" id="ARBA00023274"/>
    </source>
</evidence>
<dbReference type="GO" id="GO:0005840">
    <property type="term" value="C:ribosome"/>
    <property type="evidence" value="ECO:0007669"/>
    <property type="project" value="UniProtKB-KW"/>
</dbReference>
<dbReference type="SUPFAM" id="SSF143800">
    <property type="entry name" value="L28p-like"/>
    <property type="match status" value="1"/>
</dbReference>
<dbReference type="InterPro" id="IPR027491">
    <property type="entry name" value="Ribosomal_bL31_A"/>
</dbReference>
<dbReference type="RefSeq" id="WP_024863832.1">
    <property type="nucleotide sequence ID" value="NZ_CP024965.1"/>
</dbReference>
<dbReference type="EMBL" id="CP024965">
    <property type="protein sequence ID" value="ATZ18482.1"/>
    <property type="molecule type" value="Genomic_DNA"/>
</dbReference>
<dbReference type="Gene3D" id="4.10.830.30">
    <property type="entry name" value="Ribosomal protein L31"/>
    <property type="match status" value="1"/>
</dbReference>
<dbReference type="AlphaFoldDB" id="A0A2K8NXB3"/>
<dbReference type="PRINTS" id="PR01249">
    <property type="entry name" value="RIBOSOMALL31"/>
</dbReference>
<dbReference type="NCBIfam" id="TIGR00105">
    <property type="entry name" value="L31"/>
    <property type="match status" value="1"/>
</dbReference>
<evidence type="ECO:0000256" key="4">
    <source>
        <dbReference type="ARBA" id="ARBA00022980"/>
    </source>
</evidence>
<evidence type="ECO:0000256" key="7">
    <source>
        <dbReference type="HAMAP-Rule" id="MF_00501"/>
    </source>
</evidence>
<dbReference type="GO" id="GO:0006412">
    <property type="term" value="P:translation"/>
    <property type="evidence" value="ECO:0007669"/>
    <property type="project" value="UniProtKB-UniRule"/>
</dbReference>
<evidence type="ECO:0000256" key="1">
    <source>
        <dbReference type="ARBA" id="ARBA00009296"/>
    </source>
</evidence>